<proteinExistence type="predicted"/>
<feature type="region of interest" description="Disordered" evidence="2">
    <location>
        <begin position="299"/>
        <end position="328"/>
    </location>
</feature>
<dbReference type="InterPro" id="IPR001878">
    <property type="entry name" value="Znf_CCHC"/>
</dbReference>
<feature type="domain" description="CCHC-type" evidence="3">
    <location>
        <begin position="7"/>
        <end position="23"/>
    </location>
</feature>
<evidence type="ECO:0000256" key="1">
    <source>
        <dbReference type="PROSITE-ProRule" id="PRU00047"/>
    </source>
</evidence>
<dbReference type="GO" id="GO:0003676">
    <property type="term" value="F:nucleic acid binding"/>
    <property type="evidence" value="ECO:0007669"/>
    <property type="project" value="InterPro"/>
</dbReference>
<feature type="compositionally biased region" description="Basic and acidic residues" evidence="2">
    <location>
        <begin position="671"/>
        <end position="693"/>
    </location>
</feature>
<sequence>MVFENTKCGTCGKTGHRRNVCPQKDTGEPFTPNPMKRKTQIAEQSGKKQKLSMEQSVSSQAQPRPEPRPESSLPRLVHSLFQSLNKVVEEVTEEVIDQPLNNYLDKCFDHYITLHQFLHRGHKFTKNIGLDQVMATQGPYEEWPSEGGYCDVVTDDCNTTFWRPYVGQTDDLPKRVCQHIRAANKKKDTLHYWFISIGDGHRAMNFLRLWSIPQDWLSNKDYVALLHNFLETIMCYAFTSLPRDTILEIFGIDNTPGLGLNVLPPFFPGMSVSLETRMKYTAKCYGTNDPHINTWPDIRKKQLEEKRPKAGAKDPTRKRSATMPAKEWSEEEYRKALVDSLRSLPGGDSFTQPVNLKTNLSDSTAINLEELLENTATGLGLSTDKNPLVTPCGLSSARIGIILDRSPVDKKRNKTNIERRVCITSEQVLEWQKLQNGSLVRGMFLLLCTLPRSGSAPGILKRYPGETRNRQPLFSKEALAESRRLYAMFTERDYKTVDTTTEINKGNLSDNDSDDINDIIHWAEDKTHDTEPEVMDLGDESAPASSGRDVEAMRQSLLKGHWYKGTKRSKNAYVVGHSILMSFRIKYPDINPKEGFIIKMELSPPAVRATMVLMNGSHHEMYLEDSYMDRGDSWEMIALKDKPRRFIVVYNNEPTLARFLAPGNYTSNSISEDRQKEWDQERERRKQIKDNKG</sequence>
<dbReference type="GO" id="GO:0008270">
    <property type="term" value="F:zinc ion binding"/>
    <property type="evidence" value="ECO:0007669"/>
    <property type="project" value="UniProtKB-KW"/>
</dbReference>
<evidence type="ECO:0000259" key="3">
    <source>
        <dbReference type="PROSITE" id="PS50158"/>
    </source>
</evidence>
<dbReference type="EMBL" id="CVMT01000004">
    <property type="protein sequence ID" value="CRG88235.1"/>
    <property type="molecule type" value="Genomic_DNA"/>
</dbReference>
<dbReference type="Proteomes" id="UP000054383">
    <property type="component" value="Unassembled WGS sequence"/>
</dbReference>
<protein>
    <recommendedName>
        <fullName evidence="3">CCHC-type domain-containing protein</fullName>
    </recommendedName>
</protein>
<dbReference type="PROSITE" id="PS50158">
    <property type="entry name" value="ZF_CCHC"/>
    <property type="match status" value="1"/>
</dbReference>
<name>A0A0U1LY38_TALIS</name>
<feature type="compositionally biased region" description="Polar residues" evidence="2">
    <location>
        <begin position="52"/>
        <end position="62"/>
    </location>
</feature>
<accession>A0A0U1LY38</accession>
<evidence type="ECO:0000313" key="5">
    <source>
        <dbReference type="Proteomes" id="UP000054383"/>
    </source>
</evidence>
<dbReference type="OrthoDB" id="4457578at2759"/>
<feature type="compositionally biased region" description="Basic and acidic residues" evidence="2">
    <location>
        <begin position="299"/>
        <end position="317"/>
    </location>
</feature>
<organism evidence="4 5">
    <name type="scientific">Talaromyces islandicus</name>
    <name type="common">Penicillium islandicum</name>
    <dbReference type="NCBI Taxonomy" id="28573"/>
    <lineage>
        <taxon>Eukaryota</taxon>
        <taxon>Fungi</taxon>
        <taxon>Dikarya</taxon>
        <taxon>Ascomycota</taxon>
        <taxon>Pezizomycotina</taxon>
        <taxon>Eurotiomycetes</taxon>
        <taxon>Eurotiomycetidae</taxon>
        <taxon>Eurotiales</taxon>
        <taxon>Trichocomaceae</taxon>
        <taxon>Talaromyces</taxon>
        <taxon>Talaromyces sect. Islandici</taxon>
    </lineage>
</organism>
<dbReference type="AlphaFoldDB" id="A0A0U1LY38"/>
<gene>
    <name evidence="4" type="ORF">PISL3812_05262</name>
</gene>
<feature type="region of interest" description="Disordered" evidence="2">
    <location>
        <begin position="1"/>
        <end position="74"/>
    </location>
</feature>
<keyword evidence="5" id="KW-1185">Reference proteome</keyword>
<feature type="region of interest" description="Disordered" evidence="2">
    <location>
        <begin position="668"/>
        <end position="693"/>
    </location>
</feature>
<keyword evidence="1" id="KW-0862">Zinc</keyword>
<keyword evidence="1" id="KW-0863">Zinc-finger</keyword>
<reference evidence="4 5" key="1">
    <citation type="submission" date="2015-04" db="EMBL/GenBank/DDBJ databases">
        <authorList>
            <person name="Syromyatnikov M.Y."/>
            <person name="Popov V.N."/>
        </authorList>
    </citation>
    <scope>NUCLEOTIDE SEQUENCE [LARGE SCALE GENOMIC DNA]</scope>
    <source>
        <strain evidence="4">WF-38-12</strain>
    </source>
</reference>
<evidence type="ECO:0000313" key="4">
    <source>
        <dbReference type="EMBL" id="CRG88235.1"/>
    </source>
</evidence>
<dbReference type="STRING" id="28573.A0A0U1LY38"/>
<evidence type="ECO:0000256" key="2">
    <source>
        <dbReference type="SAM" id="MobiDB-lite"/>
    </source>
</evidence>
<keyword evidence="1" id="KW-0479">Metal-binding</keyword>